<evidence type="ECO:0000256" key="3">
    <source>
        <dbReference type="ARBA" id="ARBA00023012"/>
    </source>
</evidence>
<keyword evidence="6" id="KW-0804">Transcription</keyword>
<dbReference type="GO" id="GO:0005829">
    <property type="term" value="C:cytosol"/>
    <property type="evidence" value="ECO:0007669"/>
    <property type="project" value="TreeGrafter"/>
</dbReference>
<organism evidence="9 10">
    <name type="scientific">Paenibacillus sacheonensis</name>
    <dbReference type="NCBI Taxonomy" id="742054"/>
    <lineage>
        <taxon>Bacteria</taxon>
        <taxon>Bacillati</taxon>
        <taxon>Bacillota</taxon>
        <taxon>Bacilli</taxon>
        <taxon>Bacillales</taxon>
        <taxon>Paenibacillaceae</taxon>
        <taxon>Paenibacillus</taxon>
    </lineage>
</organism>
<dbReference type="OrthoDB" id="2652196at2"/>
<evidence type="ECO:0000256" key="7">
    <source>
        <dbReference type="PROSITE-ProRule" id="PRU01091"/>
    </source>
</evidence>
<dbReference type="Gene3D" id="1.10.10.10">
    <property type="entry name" value="Winged helix-like DNA-binding domain superfamily/Winged helix DNA-binding domain"/>
    <property type="match status" value="1"/>
</dbReference>
<feature type="domain" description="OmpR/PhoB-type" evidence="8">
    <location>
        <begin position="142"/>
        <end position="241"/>
    </location>
</feature>
<evidence type="ECO:0000313" key="9">
    <source>
        <dbReference type="EMBL" id="NBC70278.1"/>
    </source>
</evidence>
<evidence type="ECO:0000259" key="8">
    <source>
        <dbReference type="PROSITE" id="PS51755"/>
    </source>
</evidence>
<dbReference type="GO" id="GO:0000976">
    <property type="term" value="F:transcription cis-regulatory region binding"/>
    <property type="evidence" value="ECO:0007669"/>
    <property type="project" value="TreeGrafter"/>
</dbReference>
<gene>
    <name evidence="9" type="ORF">GT003_14860</name>
</gene>
<name>A0A7X5BXA9_9BACL</name>
<dbReference type="InterPro" id="IPR016032">
    <property type="entry name" value="Sig_transdc_resp-reg_C-effctor"/>
</dbReference>
<dbReference type="PROSITE" id="PS51755">
    <property type="entry name" value="OMPR_PHOB"/>
    <property type="match status" value="1"/>
</dbReference>
<dbReference type="Pfam" id="PF00486">
    <property type="entry name" value="Trans_reg_C"/>
    <property type="match status" value="1"/>
</dbReference>
<comment type="subcellular location">
    <subcellularLocation>
        <location evidence="1">Cytoplasm</location>
    </subcellularLocation>
</comment>
<keyword evidence="5 7" id="KW-0238">DNA-binding</keyword>
<keyword evidence="4" id="KW-0805">Transcription regulation</keyword>
<evidence type="ECO:0000256" key="4">
    <source>
        <dbReference type="ARBA" id="ARBA00023015"/>
    </source>
</evidence>
<dbReference type="CDD" id="cd00383">
    <property type="entry name" value="trans_reg_C"/>
    <property type="match status" value="1"/>
</dbReference>
<sequence>MSDLGSLNSVQNGQAPPFPDGAFCDTTRRIVIVSPFPARLQELTAALMARCYDVLTFHNAKEPILPLLENDLFVIDRTWGADETLDGETVRASDCLYLVGEATPAPGPEGRTLLWPSPIDAALATIEALAGQSKPASAEASADRLRFKDVEMDPKRMTVQRGGAKIELTKTEFDLLRVLLSSDGSVLTRQDIMAAIWGDAYFGGSNSVDVHVKSLRQKLGDDPKRPAYIATVRGVGYRKAE</sequence>
<dbReference type="SMART" id="SM00862">
    <property type="entry name" value="Trans_reg_C"/>
    <property type="match status" value="1"/>
</dbReference>
<evidence type="ECO:0000313" key="10">
    <source>
        <dbReference type="Proteomes" id="UP000558113"/>
    </source>
</evidence>
<evidence type="ECO:0000256" key="5">
    <source>
        <dbReference type="ARBA" id="ARBA00023125"/>
    </source>
</evidence>
<dbReference type="FunFam" id="1.10.10.10:FF:000018">
    <property type="entry name" value="DNA-binding response regulator ResD"/>
    <property type="match status" value="1"/>
</dbReference>
<dbReference type="InterPro" id="IPR001867">
    <property type="entry name" value="OmpR/PhoB-type_DNA-bd"/>
</dbReference>
<dbReference type="GO" id="GO:0000156">
    <property type="term" value="F:phosphorelay response regulator activity"/>
    <property type="evidence" value="ECO:0007669"/>
    <property type="project" value="TreeGrafter"/>
</dbReference>
<comment type="caution">
    <text evidence="9">The sequence shown here is derived from an EMBL/GenBank/DDBJ whole genome shotgun (WGS) entry which is preliminary data.</text>
</comment>
<dbReference type="PANTHER" id="PTHR48111:SF4">
    <property type="entry name" value="DNA-BINDING DUAL TRANSCRIPTIONAL REGULATOR OMPR"/>
    <property type="match status" value="1"/>
</dbReference>
<keyword evidence="10" id="KW-1185">Reference proteome</keyword>
<protein>
    <submittedName>
        <fullName evidence="9">Transcriptional regulator</fullName>
    </submittedName>
</protein>
<dbReference type="AlphaFoldDB" id="A0A7X5BXA9"/>
<evidence type="ECO:0000256" key="2">
    <source>
        <dbReference type="ARBA" id="ARBA00022553"/>
    </source>
</evidence>
<accession>A0A7X5BXA9</accession>
<dbReference type="SUPFAM" id="SSF46894">
    <property type="entry name" value="C-terminal effector domain of the bipartite response regulators"/>
    <property type="match status" value="1"/>
</dbReference>
<evidence type="ECO:0000256" key="6">
    <source>
        <dbReference type="ARBA" id="ARBA00023163"/>
    </source>
</evidence>
<evidence type="ECO:0000256" key="1">
    <source>
        <dbReference type="ARBA" id="ARBA00004496"/>
    </source>
</evidence>
<proteinExistence type="predicted"/>
<dbReference type="InterPro" id="IPR036388">
    <property type="entry name" value="WH-like_DNA-bd_sf"/>
</dbReference>
<dbReference type="Proteomes" id="UP000558113">
    <property type="component" value="Unassembled WGS sequence"/>
</dbReference>
<dbReference type="InterPro" id="IPR039420">
    <property type="entry name" value="WalR-like"/>
</dbReference>
<dbReference type="PANTHER" id="PTHR48111">
    <property type="entry name" value="REGULATOR OF RPOS"/>
    <property type="match status" value="1"/>
</dbReference>
<reference evidence="9 10" key="1">
    <citation type="submission" date="2020-01" db="EMBL/GenBank/DDBJ databases">
        <title>Paenibacillus soybeanensis sp. nov. isolated from the nodules of soybean (Glycine max(L.) Merr).</title>
        <authorList>
            <person name="Wang H."/>
        </authorList>
    </citation>
    <scope>NUCLEOTIDE SEQUENCE [LARGE SCALE GENOMIC DNA]</scope>
    <source>
        <strain evidence="9 10">DSM 23054</strain>
    </source>
</reference>
<dbReference type="EMBL" id="JAAAMU010000006">
    <property type="protein sequence ID" value="NBC70278.1"/>
    <property type="molecule type" value="Genomic_DNA"/>
</dbReference>
<dbReference type="GO" id="GO:0032993">
    <property type="term" value="C:protein-DNA complex"/>
    <property type="evidence" value="ECO:0007669"/>
    <property type="project" value="TreeGrafter"/>
</dbReference>
<keyword evidence="3" id="KW-0902">Two-component regulatory system</keyword>
<keyword evidence="2" id="KW-0597">Phosphoprotein</keyword>
<dbReference type="RefSeq" id="WP_161699023.1">
    <property type="nucleotide sequence ID" value="NZ_JAAAMU010000006.1"/>
</dbReference>
<feature type="DNA-binding region" description="OmpR/PhoB-type" evidence="7">
    <location>
        <begin position="142"/>
        <end position="241"/>
    </location>
</feature>
<dbReference type="GO" id="GO:0006355">
    <property type="term" value="P:regulation of DNA-templated transcription"/>
    <property type="evidence" value="ECO:0007669"/>
    <property type="project" value="InterPro"/>
</dbReference>